<name>A0ACC4UAK4_9CORY</name>
<organism evidence="1 2">
    <name type="scientific">Corynebacterium minutissimum</name>
    <dbReference type="NCBI Taxonomy" id="38301"/>
    <lineage>
        <taxon>Bacteria</taxon>
        <taxon>Bacillati</taxon>
        <taxon>Actinomycetota</taxon>
        <taxon>Actinomycetes</taxon>
        <taxon>Mycobacteriales</taxon>
        <taxon>Corynebacteriaceae</taxon>
        <taxon>Corynebacterium</taxon>
    </lineage>
</organism>
<evidence type="ECO:0000313" key="2">
    <source>
        <dbReference type="Proteomes" id="UP000034245"/>
    </source>
</evidence>
<sequence length="62" mass="7104">MLLDTTIGNLERAPPKVQLSALQFATTYSTTEQRYPTKQLSLHAEQSESTWGFYWEDLLAEP</sequence>
<reference evidence="1" key="1">
    <citation type="submission" date="2015-04" db="EMBL/GenBank/DDBJ databases">
        <title>Draft Genome Sequences of Three Species of Emerging Human-Pathogenic Corynebacteria.</title>
        <authorList>
            <person name="Pacheco L.G."/>
            <person name="Mattos-Guaraldi A.L."/>
            <person name="Santos C.S."/>
            <person name="Veras A.O."/>
            <person name="Guimaraes L.C."/>
            <person name="Abreu V."/>
            <person name="Pereira F.L."/>
            <person name="Soares S.C."/>
            <person name="Dorella F.A."/>
            <person name="Carvalho A.F."/>
            <person name="Leal C.G."/>
            <person name="Figueiredo H.C."/>
            <person name="Ramos J.N."/>
            <person name="Vieira V."/>
            <person name="Farfour E."/>
            <person name="Guiso N."/>
            <person name="Hirata R.Jr."/>
            <person name="Ramos R.T."/>
            <person name="Azevedo V."/>
            <person name="Silva A."/>
        </authorList>
    </citation>
    <scope>NUCLEOTIDE SEQUENCE</scope>
    <source>
        <strain evidence="1">1941</strain>
    </source>
</reference>
<protein>
    <submittedName>
        <fullName evidence="1">Uncharacterized protein</fullName>
    </submittedName>
</protein>
<comment type="caution">
    <text evidence="1">The sequence shown here is derived from an EMBL/GenBank/DDBJ whole genome shotgun (WGS) entry which is preliminary data.</text>
</comment>
<proteinExistence type="predicted"/>
<gene>
    <name evidence="1" type="ORF">WU87_07900</name>
</gene>
<evidence type="ECO:0000313" key="1">
    <source>
        <dbReference type="EMBL" id="KKO79171.1"/>
    </source>
</evidence>
<keyword evidence="2" id="KW-1185">Reference proteome</keyword>
<accession>A0ACC4UAK4</accession>
<dbReference type="Proteomes" id="UP000034245">
    <property type="component" value="Unassembled WGS sequence"/>
</dbReference>
<dbReference type="EMBL" id="LAYQ01000016">
    <property type="protein sequence ID" value="KKO79171.1"/>
    <property type="molecule type" value="Genomic_DNA"/>
</dbReference>